<dbReference type="InterPro" id="IPR025330">
    <property type="entry name" value="DUF4236"/>
</dbReference>
<dbReference type="Gene3D" id="2.30.30.40">
    <property type="entry name" value="SH3 Domains"/>
    <property type="match status" value="1"/>
</dbReference>
<keyword evidence="3" id="KW-0614">Plasmid</keyword>
<accession>A0AAF1KW76</accession>
<dbReference type="AlphaFoldDB" id="A0AAF1KW76"/>
<evidence type="ECO:0000259" key="2">
    <source>
        <dbReference type="SMART" id="SM00287"/>
    </source>
</evidence>
<dbReference type="RefSeq" id="WP_111219155.1">
    <property type="nucleotide sequence ID" value="NZ_CP117256.1"/>
</dbReference>
<evidence type="ECO:0000313" key="3">
    <source>
        <dbReference type="EMBL" id="WFR98051.1"/>
    </source>
</evidence>
<geneLocation type="plasmid" evidence="3 4">
    <name>pRt1078</name>
</geneLocation>
<keyword evidence="4" id="KW-1185">Reference proteome</keyword>
<proteinExistence type="predicted"/>
<dbReference type="Pfam" id="PF08239">
    <property type="entry name" value="SH3_3"/>
    <property type="match status" value="1"/>
</dbReference>
<organism evidence="3 4">
    <name type="scientific">Rhizobium tumorigenes</name>
    <dbReference type="NCBI Taxonomy" id="2041385"/>
    <lineage>
        <taxon>Bacteria</taxon>
        <taxon>Pseudomonadati</taxon>
        <taxon>Pseudomonadota</taxon>
        <taxon>Alphaproteobacteria</taxon>
        <taxon>Hyphomicrobiales</taxon>
        <taxon>Rhizobiaceae</taxon>
        <taxon>Rhizobium/Agrobacterium group</taxon>
        <taxon>Rhizobium</taxon>
    </lineage>
</organism>
<keyword evidence="1" id="KW-1133">Transmembrane helix</keyword>
<reference evidence="4" key="2">
    <citation type="journal article" date="2023" name="MicrobiologyOpen">
        <title>Genomics of the tumorigenes clade of the family Rhizobiaceae and description of Rhizobium rhododendri sp. nov.</title>
        <authorList>
            <person name="Kuzmanovic N."/>
            <person name="diCenzo G.C."/>
            <person name="Bunk B."/>
            <person name="Sproeer C."/>
            <person name="Fruehling A."/>
            <person name="Neumann-Schaal M."/>
            <person name="Overmann J."/>
            <person name="Smalla K."/>
        </authorList>
    </citation>
    <scope>NUCLEOTIDE SEQUENCE [LARGE SCALE GENOMIC DNA]</scope>
    <source>
        <strain evidence="4">1078</strain>
        <plasmid evidence="4">pRt1078</plasmid>
    </source>
</reference>
<keyword evidence="1" id="KW-0812">Transmembrane</keyword>
<reference evidence="3 4" key="1">
    <citation type="journal article" date="2018" name="Sci. Rep.">
        <title>Rhizobium tumorigenes sp. nov., a novel plant tumorigenic bacterium isolated from cane gall tumors on thornless blackberry.</title>
        <authorList>
            <person name="Kuzmanovi N."/>
            <person name="Smalla K."/>
            <person name="Gronow S."/>
            <person name="PuBawska J."/>
        </authorList>
    </citation>
    <scope>NUCLEOTIDE SEQUENCE [LARGE SCALE GENOMIC DNA]</scope>
    <source>
        <strain evidence="3 4">1078</strain>
    </source>
</reference>
<name>A0AAF1KW76_9HYPH</name>
<dbReference type="Proteomes" id="UP000249499">
    <property type="component" value="Plasmid pRt1078"/>
</dbReference>
<dbReference type="InterPro" id="IPR003646">
    <property type="entry name" value="SH3-like_bac-type"/>
</dbReference>
<feature type="transmembrane region" description="Helical" evidence="1">
    <location>
        <begin position="116"/>
        <end position="134"/>
    </location>
</feature>
<gene>
    <name evidence="3" type="ORF">PR017_19445</name>
</gene>
<dbReference type="KEGG" id="rtu:PR017_19445"/>
<protein>
    <submittedName>
        <fullName evidence="3">DUF4236 domain-containing protein</fullName>
    </submittedName>
</protein>
<keyword evidence="1" id="KW-0472">Membrane</keyword>
<feature type="domain" description="SH3b" evidence="2">
    <location>
        <begin position="524"/>
        <end position="586"/>
    </location>
</feature>
<sequence>MPFYFRKSISAGPFRFNFSKGGVGVSVGIRGLRIGTGPRGHYVHAGRNGFYYRASIGKAGKKASRTDYDLIPEDTRLGEPGVDMIAIDSGDVMIMRDEKFSDLLDEINTKNQQVRLATAFGWTTAILGLLIALMTGPPGIMVMLGALPAYAVGTWLDSYRRTTVLYYDISDGFEQAYKKLTDGFDGLNACNAKWHIAAGGAIQDLKTWKRNAGASHLVSKKTTTLAYALPRVIKSNVTPPSLHVGRQIIYFLPDVALIADGSKIGAVGYDDLQIRYQDSHFIESGTVPRDAKVVDHTWQHPNKGGGPDRRFASNRQIPICLYETMHLHSNSGLNELVEFSKTGQAASFVAACKALAKAREEAVLAPAQVALAELRTTDASASEPIETNKSGNSIAYVVALLVIGVPGIVLLANHSQTTTPASGYKPVFASTPSATTSTASSGPGVPRSPAHLVSSAGVAAQSPVAISADAGTVAPTADAIQSAIQTAALTSPPDGDAFETLVSMISVPEPRAETPISPPPQPAPKFGYIRLPLQLREGPSPAYLVVTSVAQNLQVAIIGQENGWIRVSAGPDAIGWVAKDMVGKAPIVLQKPKVQQPIKSAATAPRRENGR</sequence>
<dbReference type="EMBL" id="CP117256">
    <property type="protein sequence ID" value="WFR98051.1"/>
    <property type="molecule type" value="Genomic_DNA"/>
</dbReference>
<evidence type="ECO:0000313" key="4">
    <source>
        <dbReference type="Proteomes" id="UP000249499"/>
    </source>
</evidence>
<dbReference type="SMART" id="SM00287">
    <property type="entry name" value="SH3b"/>
    <property type="match status" value="1"/>
</dbReference>
<dbReference type="Pfam" id="PF14020">
    <property type="entry name" value="DUF4236"/>
    <property type="match status" value="1"/>
</dbReference>
<evidence type="ECO:0000256" key="1">
    <source>
        <dbReference type="SAM" id="Phobius"/>
    </source>
</evidence>